<evidence type="ECO:0000256" key="6">
    <source>
        <dbReference type="ARBA" id="ARBA00022729"/>
    </source>
</evidence>
<evidence type="ECO:0000256" key="3">
    <source>
        <dbReference type="ARBA" id="ARBA00022473"/>
    </source>
</evidence>
<keyword evidence="7 10" id="KW-0339">Growth factor</keyword>
<evidence type="ECO:0000256" key="8">
    <source>
        <dbReference type="ARBA" id="ARBA00023157"/>
    </source>
</evidence>
<dbReference type="GO" id="GO:0009888">
    <property type="term" value="P:tissue development"/>
    <property type="evidence" value="ECO:0007669"/>
    <property type="project" value="UniProtKB-ARBA"/>
</dbReference>
<feature type="non-terminal residue" evidence="13">
    <location>
        <position position="307"/>
    </location>
</feature>
<evidence type="ECO:0000256" key="11">
    <source>
        <dbReference type="SAM" id="MobiDB-lite"/>
    </source>
</evidence>
<feature type="compositionally biased region" description="Low complexity" evidence="11">
    <location>
        <begin position="112"/>
        <end position="126"/>
    </location>
</feature>
<feature type="region of interest" description="Disordered" evidence="11">
    <location>
        <begin position="100"/>
        <end position="135"/>
    </location>
</feature>
<accession>A0A093GDF6</accession>
<evidence type="ECO:0000313" key="14">
    <source>
        <dbReference type="Proteomes" id="UP000053875"/>
    </source>
</evidence>
<dbReference type="GO" id="GO:0008083">
    <property type="term" value="F:growth factor activity"/>
    <property type="evidence" value="ECO:0007669"/>
    <property type="project" value="UniProtKB-KW"/>
</dbReference>
<keyword evidence="9" id="KW-0325">Glycoprotein</keyword>
<keyword evidence="3" id="KW-0217">Developmental protein</keyword>
<dbReference type="CDD" id="cd13759">
    <property type="entry name" value="TGF_beta_NODAL"/>
    <property type="match status" value="1"/>
</dbReference>
<evidence type="ECO:0000256" key="1">
    <source>
        <dbReference type="ARBA" id="ARBA00004613"/>
    </source>
</evidence>
<feature type="region of interest" description="Disordered" evidence="11">
    <location>
        <begin position="172"/>
        <end position="203"/>
    </location>
</feature>
<feature type="compositionally biased region" description="Basic residues" evidence="11">
    <location>
        <begin position="176"/>
        <end position="189"/>
    </location>
</feature>
<dbReference type="GO" id="GO:0007369">
    <property type="term" value="P:gastrulation"/>
    <property type="evidence" value="ECO:0007669"/>
    <property type="project" value="UniProtKB-ARBA"/>
</dbReference>
<evidence type="ECO:0000256" key="5">
    <source>
        <dbReference type="ARBA" id="ARBA00022685"/>
    </source>
</evidence>
<evidence type="ECO:0000256" key="10">
    <source>
        <dbReference type="RuleBase" id="RU000354"/>
    </source>
</evidence>
<evidence type="ECO:0000256" key="9">
    <source>
        <dbReference type="ARBA" id="ARBA00023180"/>
    </source>
</evidence>
<dbReference type="EMBL" id="KL216173">
    <property type="protein sequence ID" value="KFV68240.1"/>
    <property type="molecule type" value="Genomic_DNA"/>
</dbReference>
<proteinExistence type="inferred from homology"/>
<evidence type="ECO:0000313" key="13">
    <source>
        <dbReference type="EMBL" id="KFV68240.1"/>
    </source>
</evidence>
<name>A0A093GDF6_DRYPU</name>
<reference evidence="13 14" key="1">
    <citation type="submission" date="2014-04" db="EMBL/GenBank/DDBJ databases">
        <title>Genome evolution of avian class.</title>
        <authorList>
            <person name="Zhang G."/>
            <person name="Li C."/>
        </authorList>
    </citation>
    <scope>NUCLEOTIDE SEQUENCE [LARGE SCALE GENOMIC DNA]</scope>
    <source>
        <strain evidence="13">BGI_N307</strain>
    </source>
</reference>
<keyword evidence="6" id="KW-0732">Signal</keyword>
<comment type="similarity">
    <text evidence="2 10">Belongs to the TGF-beta family.</text>
</comment>
<dbReference type="PROSITE" id="PS00250">
    <property type="entry name" value="TGF_BETA_1"/>
    <property type="match status" value="1"/>
</dbReference>
<sequence>SLQNGSRWTLAFDMSSLSSSQDVSLAQIRLHLPDVSPSQHMSLDIYHSQRQSCPDDDETCAPQLFLGTVAGRPTSIQKSWKIFEVTNVLRTWLHQAVLPGLHHPTGGEGSESAAPATTTTPSPTTSDAGPEEPLDGTNRVLLLVFSKDKSPEDHSLIKTAETSKHVMRDCSPATGARRHRRNRKEKQRIRVSNATGGSAGEEGRPLCRRVDMMVDFQKTGWDSWIVHPKKYNAYRCEGRCPSPVDETFKPTNHAYIQSLLQLYKPNHVPCPVCSPVRMSPLSMLYLEKGKAVIRHHEDMVIEECGCN</sequence>
<organism evidence="13 14">
    <name type="scientific">Dryobates pubescens</name>
    <name type="common">Downy woodpecker</name>
    <name type="synonym">Picoides pubescens</name>
    <dbReference type="NCBI Taxonomy" id="118200"/>
    <lineage>
        <taxon>Eukaryota</taxon>
        <taxon>Metazoa</taxon>
        <taxon>Chordata</taxon>
        <taxon>Craniata</taxon>
        <taxon>Vertebrata</taxon>
        <taxon>Euteleostomi</taxon>
        <taxon>Archelosauria</taxon>
        <taxon>Archosauria</taxon>
        <taxon>Dinosauria</taxon>
        <taxon>Saurischia</taxon>
        <taxon>Theropoda</taxon>
        <taxon>Coelurosauria</taxon>
        <taxon>Aves</taxon>
        <taxon>Neognathae</taxon>
        <taxon>Neoaves</taxon>
        <taxon>Telluraves</taxon>
        <taxon>Coraciimorphae</taxon>
        <taxon>Piciformes</taxon>
        <taxon>Picidae</taxon>
        <taxon>Dryobates</taxon>
    </lineage>
</organism>
<evidence type="ECO:0000256" key="2">
    <source>
        <dbReference type="ARBA" id="ARBA00006656"/>
    </source>
</evidence>
<dbReference type="GO" id="GO:0005615">
    <property type="term" value="C:extracellular space"/>
    <property type="evidence" value="ECO:0007669"/>
    <property type="project" value="TreeGrafter"/>
</dbReference>
<evidence type="ECO:0000256" key="4">
    <source>
        <dbReference type="ARBA" id="ARBA00022525"/>
    </source>
</evidence>
<dbReference type="FunFam" id="2.10.90.10:FF:000026">
    <property type="entry name" value="Nodal homolog 3-A"/>
    <property type="match status" value="1"/>
</dbReference>
<dbReference type="PROSITE" id="PS51362">
    <property type="entry name" value="TGF_BETA_2"/>
    <property type="match status" value="1"/>
</dbReference>
<dbReference type="GO" id="GO:0005125">
    <property type="term" value="F:cytokine activity"/>
    <property type="evidence" value="ECO:0007669"/>
    <property type="project" value="TreeGrafter"/>
</dbReference>
<protein>
    <submittedName>
        <fullName evidence="13">Nodal</fullName>
    </submittedName>
</protein>
<dbReference type="Gene3D" id="2.10.90.10">
    <property type="entry name" value="Cystine-knot cytokines"/>
    <property type="match status" value="1"/>
</dbReference>
<dbReference type="PANTHER" id="PTHR11848:SF159">
    <property type="entry name" value="NODAL HOMOLOG"/>
    <property type="match status" value="1"/>
</dbReference>
<dbReference type="SUPFAM" id="SSF57501">
    <property type="entry name" value="Cystine-knot cytokines"/>
    <property type="match status" value="1"/>
</dbReference>
<dbReference type="InterPro" id="IPR017948">
    <property type="entry name" value="TGFb_CS"/>
</dbReference>
<dbReference type="InterPro" id="IPR015615">
    <property type="entry name" value="TGF-beta-rel"/>
</dbReference>
<keyword evidence="14" id="KW-1185">Reference proteome</keyword>
<dbReference type="Proteomes" id="UP000053875">
    <property type="component" value="Unassembled WGS sequence"/>
</dbReference>
<dbReference type="PANTHER" id="PTHR11848">
    <property type="entry name" value="TGF-BETA FAMILY"/>
    <property type="match status" value="1"/>
</dbReference>
<dbReference type="InterPro" id="IPR001839">
    <property type="entry name" value="TGF-b_C"/>
</dbReference>
<keyword evidence="8" id="KW-1015">Disulfide bond</keyword>
<evidence type="ECO:0000256" key="7">
    <source>
        <dbReference type="ARBA" id="ARBA00023030"/>
    </source>
</evidence>
<keyword evidence="5" id="KW-0165">Cleavage on pair of basic residues</keyword>
<dbReference type="InterPro" id="IPR029034">
    <property type="entry name" value="Cystine-knot_cytokine"/>
</dbReference>
<keyword evidence="4" id="KW-0964">Secreted</keyword>
<dbReference type="AlphaFoldDB" id="A0A093GDF6"/>
<dbReference type="SMART" id="SM00204">
    <property type="entry name" value="TGFB"/>
    <property type="match status" value="1"/>
</dbReference>
<dbReference type="Pfam" id="PF00019">
    <property type="entry name" value="TGF_beta"/>
    <property type="match status" value="1"/>
</dbReference>
<comment type="subcellular location">
    <subcellularLocation>
        <location evidence="1">Secreted</location>
    </subcellularLocation>
</comment>
<feature type="domain" description="TGF-beta family profile" evidence="12">
    <location>
        <begin position="178"/>
        <end position="307"/>
    </location>
</feature>
<gene>
    <name evidence="13" type="ORF">N307_07620</name>
</gene>
<feature type="non-terminal residue" evidence="13">
    <location>
        <position position="1"/>
    </location>
</feature>
<dbReference type="STRING" id="118200.A0A093GDF6"/>
<evidence type="ECO:0000259" key="12">
    <source>
        <dbReference type="PROSITE" id="PS51362"/>
    </source>
</evidence>